<keyword evidence="4" id="KW-0067">ATP-binding</keyword>
<evidence type="ECO:0000313" key="8">
    <source>
        <dbReference type="EMBL" id="MUG23431.1"/>
    </source>
</evidence>
<keyword evidence="1 7" id="KW-0808">Transferase</keyword>
<dbReference type="PATRIC" id="fig|44252.3.peg.2891"/>
<dbReference type="GO" id="GO:0030975">
    <property type="term" value="F:thiamine binding"/>
    <property type="evidence" value="ECO:0007669"/>
    <property type="project" value="InterPro"/>
</dbReference>
<dbReference type="EMBL" id="WNZZ01000008">
    <property type="protein sequence ID" value="MUG23431.1"/>
    <property type="molecule type" value="Genomic_DNA"/>
</dbReference>
<dbReference type="GO" id="GO:0006772">
    <property type="term" value="P:thiamine metabolic process"/>
    <property type="evidence" value="ECO:0007669"/>
    <property type="project" value="UniProtKB-UniRule"/>
</dbReference>
<evidence type="ECO:0000259" key="6">
    <source>
        <dbReference type="SMART" id="SM00983"/>
    </source>
</evidence>
<reference evidence="7 9" key="1">
    <citation type="submission" date="2014-04" db="EMBL/GenBank/DDBJ databases">
        <authorList>
            <person name="Bishop-Lilly K.A."/>
            <person name="Broomall S.M."/>
            <person name="Chain P.S."/>
            <person name="Chertkov O."/>
            <person name="Coyne S.R."/>
            <person name="Daligault H.E."/>
            <person name="Davenport K.W."/>
            <person name="Erkkila T."/>
            <person name="Frey K.G."/>
            <person name="Gibbons H.S."/>
            <person name="Gu W."/>
            <person name="Jaissle J."/>
            <person name="Johnson S.L."/>
            <person name="Koroleva G.I."/>
            <person name="Ladner J.T."/>
            <person name="Lo C.-C."/>
            <person name="Minogue T.D."/>
            <person name="Munk C."/>
            <person name="Palacios G.F."/>
            <person name="Redden C.L."/>
            <person name="Rosenzweig C.N."/>
            <person name="Scholz M.B."/>
            <person name="Teshima H."/>
            <person name="Xu Y."/>
        </authorList>
    </citation>
    <scope>NUCLEOTIDE SEQUENCE [LARGE SCALE GENOMIC DNA]</scope>
    <source>
        <strain evidence="7 9">8244</strain>
    </source>
</reference>
<dbReference type="PANTHER" id="PTHR41299:SF1">
    <property type="entry name" value="THIAMINE PYROPHOSPHOKINASE"/>
    <property type="match status" value="1"/>
</dbReference>
<dbReference type="GO" id="GO:0016301">
    <property type="term" value="F:kinase activity"/>
    <property type="evidence" value="ECO:0007669"/>
    <property type="project" value="UniProtKB-KW"/>
</dbReference>
<name>A0A090ZDQ9_PAEMA</name>
<dbReference type="SMART" id="SM00983">
    <property type="entry name" value="TPK_B1_binding"/>
    <property type="match status" value="1"/>
</dbReference>
<keyword evidence="9" id="KW-1185">Reference proteome</keyword>
<dbReference type="GO" id="GO:0005524">
    <property type="term" value="F:ATP binding"/>
    <property type="evidence" value="ECO:0007669"/>
    <property type="project" value="UniProtKB-KW"/>
</dbReference>
<reference evidence="8 10" key="2">
    <citation type="submission" date="2019-11" db="EMBL/GenBank/DDBJ databases">
        <title>Draft genome sequences of five Paenibacillus species of dairy origin.</title>
        <authorList>
            <person name="Olajide A.M."/>
            <person name="Chen S."/>
            <person name="Lapointe G."/>
        </authorList>
    </citation>
    <scope>NUCLEOTIDE SEQUENCE [LARGE SCALE GENOMIC DNA]</scope>
    <source>
        <strain evidence="8 10">3CT49</strain>
    </source>
</reference>
<evidence type="ECO:0000256" key="2">
    <source>
        <dbReference type="ARBA" id="ARBA00022741"/>
    </source>
</evidence>
<dbReference type="HOGENOM" id="CLU_044237_1_1_9"/>
<dbReference type="InterPro" id="IPR036371">
    <property type="entry name" value="TPK_B1-bd_sf"/>
</dbReference>
<sequence>MAGKRVLIFAGGRIDPDVLQDIQADDVLIGADRGALFLVEHGIRPHLAVGDFDSVSPEELDNIKQNCMELIACDPVDKDLTDTELAYNLALKQQPAEILMTGVIGTRLDHTLANVHMMLRGLQQQIRTDIWDKHNYITLTGSECRITDRGYTYVSLLPLTPEVTGITLEGFLYPLDNASLRIGQSLGISNRLTGPEGIVRVSSGLLLIMQSKD</sequence>
<evidence type="ECO:0000256" key="4">
    <source>
        <dbReference type="ARBA" id="ARBA00022840"/>
    </source>
</evidence>
<dbReference type="RefSeq" id="WP_036623104.1">
    <property type="nucleotide sequence ID" value="NZ_BGML01000003.1"/>
</dbReference>
<dbReference type="CDD" id="cd07995">
    <property type="entry name" value="TPK"/>
    <property type="match status" value="1"/>
</dbReference>
<dbReference type="GO" id="GO:0004788">
    <property type="term" value="F:thiamine diphosphokinase activity"/>
    <property type="evidence" value="ECO:0007669"/>
    <property type="project" value="UniProtKB-UniRule"/>
</dbReference>
<dbReference type="AlphaFoldDB" id="A0A090ZDQ9"/>
<keyword evidence="3 7" id="KW-0418">Kinase</keyword>
<dbReference type="GO" id="GO:0009229">
    <property type="term" value="P:thiamine diphosphate biosynthetic process"/>
    <property type="evidence" value="ECO:0007669"/>
    <property type="project" value="InterPro"/>
</dbReference>
<dbReference type="InterPro" id="IPR036759">
    <property type="entry name" value="TPK_catalytic_sf"/>
</dbReference>
<keyword evidence="2" id="KW-0547">Nucleotide-binding</keyword>
<dbReference type="Pfam" id="PF04263">
    <property type="entry name" value="TPK_catalytic"/>
    <property type="match status" value="1"/>
</dbReference>
<organism evidence="7 9">
    <name type="scientific">Paenibacillus macerans</name>
    <name type="common">Bacillus macerans</name>
    <dbReference type="NCBI Taxonomy" id="44252"/>
    <lineage>
        <taxon>Bacteria</taxon>
        <taxon>Bacillati</taxon>
        <taxon>Bacillota</taxon>
        <taxon>Bacilli</taxon>
        <taxon>Bacillales</taxon>
        <taxon>Paenibacillaceae</taxon>
        <taxon>Paenibacillus</taxon>
    </lineage>
</organism>
<dbReference type="EMBL" id="JMQA01000026">
    <property type="protein sequence ID" value="KFN08777.1"/>
    <property type="molecule type" value="Genomic_DNA"/>
</dbReference>
<dbReference type="NCBIfam" id="TIGR01378">
    <property type="entry name" value="thi_PPkinase"/>
    <property type="match status" value="1"/>
</dbReference>
<feature type="domain" description="Thiamin pyrophosphokinase thiamin-binding" evidence="6">
    <location>
        <begin position="141"/>
        <end position="207"/>
    </location>
</feature>
<dbReference type="InterPro" id="IPR007373">
    <property type="entry name" value="Thiamin_PyroPKinase_B1-bd"/>
</dbReference>
<evidence type="ECO:0000313" key="9">
    <source>
        <dbReference type="Proteomes" id="UP000029278"/>
    </source>
</evidence>
<gene>
    <name evidence="7" type="ORF">DJ90_4973</name>
    <name evidence="8" type="ORF">GNQ08_13585</name>
</gene>
<dbReference type="Gene3D" id="3.40.50.10240">
    <property type="entry name" value="Thiamin pyrophosphokinase, catalytic domain"/>
    <property type="match status" value="1"/>
</dbReference>
<dbReference type="OrthoDB" id="9804377at2"/>
<accession>A0A090ZDQ9</accession>
<dbReference type="STRING" id="44252.DJ90_4973"/>
<comment type="caution">
    <text evidence="7">The sequence shown here is derived from an EMBL/GenBank/DDBJ whole genome shotgun (WGS) entry which is preliminary data.</text>
</comment>
<dbReference type="Proteomes" id="UP000442469">
    <property type="component" value="Unassembled WGS sequence"/>
</dbReference>
<evidence type="ECO:0000256" key="3">
    <source>
        <dbReference type="ARBA" id="ARBA00022777"/>
    </source>
</evidence>
<dbReference type="InterPro" id="IPR053149">
    <property type="entry name" value="TPK"/>
</dbReference>
<evidence type="ECO:0000313" key="10">
    <source>
        <dbReference type="Proteomes" id="UP000442469"/>
    </source>
</evidence>
<evidence type="ECO:0000256" key="5">
    <source>
        <dbReference type="NCBIfam" id="TIGR01378"/>
    </source>
</evidence>
<proteinExistence type="predicted"/>
<dbReference type="InterPro" id="IPR007371">
    <property type="entry name" value="TPK_catalytic"/>
</dbReference>
<evidence type="ECO:0000256" key="1">
    <source>
        <dbReference type="ARBA" id="ARBA00022679"/>
    </source>
</evidence>
<evidence type="ECO:0000313" key="7">
    <source>
        <dbReference type="EMBL" id="KFN08777.1"/>
    </source>
</evidence>
<dbReference type="PANTHER" id="PTHR41299">
    <property type="entry name" value="THIAMINE PYROPHOSPHOKINASE"/>
    <property type="match status" value="1"/>
</dbReference>
<dbReference type="EC" id="2.7.6.2" evidence="5"/>
<dbReference type="Pfam" id="PF04265">
    <property type="entry name" value="TPK_B1_binding"/>
    <property type="match status" value="1"/>
</dbReference>
<protein>
    <recommendedName>
        <fullName evidence="5">Thiamine diphosphokinase</fullName>
        <ecNumber evidence="5">2.7.6.2</ecNumber>
    </recommendedName>
</protein>
<dbReference type="GeneID" id="77007325"/>
<dbReference type="InterPro" id="IPR006282">
    <property type="entry name" value="Thi_PPkinase"/>
</dbReference>
<dbReference type="SUPFAM" id="SSF63999">
    <property type="entry name" value="Thiamin pyrophosphokinase, catalytic domain"/>
    <property type="match status" value="1"/>
</dbReference>
<dbReference type="Proteomes" id="UP000029278">
    <property type="component" value="Unassembled WGS sequence"/>
</dbReference>
<dbReference type="SUPFAM" id="SSF63862">
    <property type="entry name" value="Thiamin pyrophosphokinase, substrate-binding domain"/>
    <property type="match status" value="1"/>
</dbReference>